<dbReference type="SUPFAM" id="SSF51905">
    <property type="entry name" value="FAD/NAD(P)-binding domain"/>
    <property type="match status" value="2"/>
</dbReference>
<dbReference type="EMBL" id="GIBP01002147">
    <property type="protein sequence ID" value="NDV31116.1"/>
    <property type="molecule type" value="Transcribed_RNA"/>
</dbReference>
<dbReference type="InterPro" id="IPR054585">
    <property type="entry name" value="NDH2-like_C"/>
</dbReference>
<name>A0A6B2L2E1_9EUKA</name>
<dbReference type="PANTHER" id="PTHR43706">
    <property type="entry name" value="NADH DEHYDROGENASE"/>
    <property type="match status" value="1"/>
</dbReference>
<organism evidence="12">
    <name type="scientific">Arcella intermedia</name>
    <dbReference type="NCBI Taxonomy" id="1963864"/>
    <lineage>
        <taxon>Eukaryota</taxon>
        <taxon>Amoebozoa</taxon>
        <taxon>Tubulinea</taxon>
        <taxon>Elardia</taxon>
        <taxon>Arcellinida</taxon>
        <taxon>Sphaerothecina</taxon>
        <taxon>Arcellidae</taxon>
        <taxon>Arcella</taxon>
    </lineage>
</organism>
<accession>A0A6B2L2E1</accession>
<dbReference type="Gene3D" id="3.50.50.100">
    <property type="match status" value="1"/>
</dbReference>
<dbReference type="PANTHER" id="PTHR43706:SF47">
    <property type="entry name" value="EXTERNAL NADH-UBIQUINONE OXIDOREDUCTASE 1, MITOCHONDRIAL-RELATED"/>
    <property type="match status" value="1"/>
</dbReference>
<comment type="catalytic activity">
    <reaction evidence="9">
        <text>a ubiquinone + NADH + H(+) = a ubiquinol + NAD(+)</text>
        <dbReference type="Rhea" id="RHEA:23152"/>
        <dbReference type="Rhea" id="RHEA-COMP:9565"/>
        <dbReference type="Rhea" id="RHEA-COMP:9566"/>
        <dbReference type="ChEBI" id="CHEBI:15378"/>
        <dbReference type="ChEBI" id="CHEBI:16389"/>
        <dbReference type="ChEBI" id="CHEBI:17976"/>
        <dbReference type="ChEBI" id="CHEBI:57540"/>
        <dbReference type="ChEBI" id="CHEBI:57945"/>
    </reaction>
</comment>
<evidence type="ECO:0000256" key="8">
    <source>
        <dbReference type="ARBA" id="ARBA00047599"/>
    </source>
</evidence>
<keyword evidence="7" id="KW-0520">NAD</keyword>
<evidence type="ECO:0000259" key="10">
    <source>
        <dbReference type="Pfam" id="PF07992"/>
    </source>
</evidence>
<keyword evidence="3" id="KW-0285">Flavoprotein</keyword>
<dbReference type="GO" id="GO:0050136">
    <property type="term" value="F:NADH dehydrogenase (quinone) (non-electrogenic) activity"/>
    <property type="evidence" value="ECO:0007669"/>
    <property type="project" value="UniProtKB-EC"/>
</dbReference>
<evidence type="ECO:0000256" key="1">
    <source>
        <dbReference type="ARBA" id="ARBA00005272"/>
    </source>
</evidence>
<dbReference type="InterPro" id="IPR023753">
    <property type="entry name" value="FAD/NAD-binding_dom"/>
</dbReference>
<evidence type="ECO:0000256" key="6">
    <source>
        <dbReference type="ARBA" id="ARBA00023002"/>
    </source>
</evidence>
<dbReference type="InterPro" id="IPR045024">
    <property type="entry name" value="NDH-2"/>
</dbReference>
<dbReference type="EC" id="1.6.5.9" evidence="2"/>
<proteinExistence type="inferred from homology"/>
<dbReference type="AlphaFoldDB" id="A0A6B2L2E1"/>
<dbReference type="PRINTS" id="PR00368">
    <property type="entry name" value="FADPNR"/>
</dbReference>
<keyword evidence="5" id="KW-0809">Transit peptide</keyword>
<evidence type="ECO:0000256" key="5">
    <source>
        <dbReference type="ARBA" id="ARBA00022946"/>
    </source>
</evidence>
<protein>
    <recommendedName>
        <fullName evidence="2">NADH:ubiquinone reductase (non-electrogenic)</fullName>
        <ecNumber evidence="2">1.6.5.9</ecNumber>
    </recommendedName>
</protein>
<keyword evidence="6" id="KW-0560">Oxidoreductase</keyword>
<evidence type="ECO:0000256" key="2">
    <source>
        <dbReference type="ARBA" id="ARBA00012637"/>
    </source>
</evidence>
<evidence type="ECO:0000259" key="11">
    <source>
        <dbReference type="Pfam" id="PF22366"/>
    </source>
</evidence>
<dbReference type="Pfam" id="PF07992">
    <property type="entry name" value="Pyr_redox_2"/>
    <property type="match status" value="1"/>
</dbReference>
<feature type="domain" description="External alternative NADH-ubiquinone oxidoreductase-like C-terminal" evidence="11">
    <location>
        <begin position="424"/>
        <end position="490"/>
    </location>
</feature>
<evidence type="ECO:0000256" key="4">
    <source>
        <dbReference type="ARBA" id="ARBA00022827"/>
    </source>
</evidence>
<comment type="similarity">
    <text evidence="1">Belongs to the NADH dehydrogenase family.</text>
</comment>
<sequence length="494" mass="54785">MAILAGLGLGVYMADLVVNDEVGMKMDYFRQRIPEEDRKNLPRVVVLGAGWGSLSFLRRLHTDKFDVTVVSPRNYFLFTPLLPSTTVGTLEVRSIMEPIRHFIKRSDSDEARFIEAECTKIDPAAQVVYCEDKSAVTGSVSKFELGYDHLVVAVGADVATFGLPGVKEHAVFLRDVPDVNLLRNKILDCFETASIPRQPPEEVKRLLSVVVVGGGPAGVEYVAELNDFLHSELQKNFPGLASECKIRLIEALPHILPMFDKRLIEFVESRYKKNEHIDLRTQEAVVEVGPKVLKIRSTVTGEVEEIPYGLLLWAAGNATKPIVADLIRAIGAEKGQDSRRGLVVDDNLRVKGTQNIWALGDCSWSNLPATAQVAQQEGKYLGKLFNDLAPQFHSAILPPNTPAALPLTPATPSISTYPPFIYRHFGSFAYVGDHRAIAEIDQVSREGKFTSAGLITYALWRSVYMSKLLSARNRFAVFVDWLKAMVFGRDTSRG</sequence>
<evidence type="ECO:0000256" key="9">
    <source>
        <dbReference type="ARBA" id="ARBA00049010"/>
    </source>
</evidence>
<dbReference type="GO" id="GO:0005739">
    <property type="term" value="C:mitochondrion"/>
    <property type="evidence" value="ECO:0007669"/>
    <property type="project" value="TreeGrafter"/>
</dbReference>
<dbReference type="InterPro" id="IPR036188">
    <property type="entry name" value="FAD/NAD-bd_sf"/>
</dbReference>
<evidence type="ECO:0000313" key="12">
    <source>
        <dbReference type="EMBL" id="NDV31116.1"/>
    </source>
</evidence>
<dbReference type="Pfam" id="PF22366">
    <property type="entry name" value="NDH2_C"/>
    <property type="match status" value="1"/>
</dbReference>
<feature type="domain" description="FAD/NAD(P)-binding" evidence="10">
    <location>
        <begin position="43"/>
        <end position="378"/>
    </location>
</feature>
<keyword evidence="4" id="KW-0274">FAD</keyword>
<reference evidence="12" key="1">
    <citation type="journal article" date="2020" name="J. Eukaryot. Microbiol.">
        <title>De novo Sequencing, Assembly and Annotation of the Transcriptome for the Free-Living Testate Amoeba Arcella intermedia.</title>
        <authorList>
            <person name="Ribeiro G.M."/>
            <person name="Porfirio-Sousa A.L."/>
            <person name="Maurer-Alcala X.X."/>
            <person name="Katz L.A."/>
            <person name="Lahr D.J.G."/>
        </authorList>
    </citation>
    <scope>NUCLEOTIDE SEQUENCE</scope>
</reference>
<comment type="catalytic activity">
    <reaction evidence="8">
        <text>a quinone + NADH + H(+) = a quinol + NAD(+)</text>
        <dbReference type="Rhea" id="RHEA:46160"/>
        <dbReference type="ChEBI" id="CHEBI:15378"/>
        <dbReference type="ChEBI" id="CHEBI:24646"/>
        <dbReference type="ChEBI" id="CHEBI:57540"/>
        <dbReference type="ChEBI" id="CHEBI:57945"/>
        <dbReference type="ChEBI" id="CHEBI:132124"/>
        <dbReference type="EC" id="1.6.5.9"/>
    </reaction>
</comment>
<evidence type="ECO:0000256" key="3">
    <source>
        <dbReference type="ARBA" id="ARBA00022630"/>
    </source>
</evidence>
<evidence type="ECO:0000256" key="7">
    <source>
        <dbReference type="ARBA" id="ARBA00023027"/>
    </source>
</evidence>